<name>A0A6J6ITD0_9ZZZZ</name>
<organism evidence="2">
    <name type="scientific">freshwater metagenome</name>
    <dbReference type="NCBI Taxonomy" id="449393"/>
    <lineage>
        <taxon>unclassified sequences</taxon>
        <taxon>metagenomes</taxon>
        <taxon>ecological metagenomes</taxon>
    </lineage>
</organism>
<reference evidence="2" key="1">
    <citation type="submission" date="2020-05" db="EMBL/GenBank/DDBJ databases">
        <authorList>
            <person name="Chiriac C."/>
            <person name="Salcher M."/>
            <person name="Ghai R."/>
            <person name="Kavagutti S V."/>
        </authorList>
    </citation>
    <scope>NUCLEOTIDE SEQUENCE</scope>
</reference>
<gene>
    <name evidence="2" type="ORF">UFOPK1835_02228</name>
</gene>
<feature type="region of interest" description="Disordered" evidence="1">
    <location>
        <begin position="1"/>
        <end position="44"/>
    </location>
</feature>
<proteinExistence type="predicted"/>
<accession>A0A6J6ITD0</accession>
<sequence length="151" mass="16130">MSLWTPDGDVPAEPNRATNPTPPPAERGAAGMVGGPEFDDLSPEEQAKAEQLVAEMAEMQRQLLGVPAEVIVVNHARGLLELAIMHLNQPEPRFEDARLAIDAFAAILDSTGDRLGEDGDYLRQVLTQVQIAFVQRQSDTAGTDAGPDSGS</sequence>
<protein>
    <submittedName>
        <fullName evidence="2">Unannotated protein</fullName>
    </submittedName>
</protein>
<dbReference type="AlphaFoldDB" id="A0A6J6ITD0"/>
<evidence type="ECO:0000256" key="1">
    <source>
        <dbReference type="SAM" id="MobiDB-lite"/>
    </source>
</evidence>
<evidence type="ECO:0000313" key="2">
    <source>
        <dbReference type="EMBL" id="CAB4627658.1"/>
    </source>
</evidence>
<dbReference type="EMBL" id="CAEZUP010000169">
    <property type="protein sequence ID" value="CAB4627658.1"/>
    <property type="molecule type" value="Genomic_DNA"/>
</dbReference>